<organism evidence="1 2">
    <name type="scientific">Marinirhabdus gelatinilytica</name>
    <dbReference type="NCBI Taxonomy" id="1703343"/>
    <lineage>
        <taxon>Bacteria</taxon>
        <taxon>Pseudomonadati</taxon>
        <taxon>Bacteroidota</taxon>
        <taxon>Flavobacteriia</taxon>
        <taxon>Flavobacteriales</taxon>
        <taxon>Flavobacteriaceae</taxon>
    </lineage>
</organism>
<name>A0A370QJN6_9FLAO</name>
<proteinExistence type="predicted"/>
<dbReference type="AlphaFoldDB" id="A0A370QJN6"/>
<dbReference type="RefSeq" id="WP_115122249.1">
    <property type="nucleotide sequence ID" value="NZ_QRAO01000001.1"/>
</dbReference>
<dbReference type="Proteomes" id="UP000255317">
    <property type="component" value="Unassembled WGS sequence"/>
</dbReference>
<accession>A0A370QJN6</accession>
<comment type="caution">
    <text evidence="1">The sequence shown here is derived from an EMBL/GenBank/DDBJ whole genome shotgun (WGS) entry which is preliminary data.</text>
</comment>
<dbReference type="InterPro" id="IPR025634">
    <property type="entry name" value="DUF4292"/>
</dbReference>
<dbReference type="Gene3D" id="2.50.20.10">
    <property type="entry name" value="Lipoprotein localisation LolA/LolB/LppX"/>
    <property type="match status" value="1"/>
</dbReference>
<gene>
    <name evidence="1" type="ORF">C8D94_101430</name>
</gene>
<dbReference type="Pfam" id="PF14125">
    <property type="entry name" value="DUF4292"/>
    <property type="match status" value="1"/>
</dbReference>
<reference evidence="1 2" key="1">
    <citation type="submission" date="2018-07" db="EMBL/GenBank/DDBJ databases">
        <title>Genomic Encyclopedia of Type Strains, Phase IV (KMG-IV): sequencing the most valuable type-strain genomes for metagenomic binning, comparative biology and taxonomic classification.</title>
        <authorList>
            <person name="Goeker M."/>
        </authorList>
    </citation>
    <scope>NUCLEOTIDE SEQUENCE [LARGE SCALE GENOMIC DNA]</scope>
    <source>
        <strain evidence="1 2">DSM 101478</strain>
    </source>
</reference>
<dbReference type="EMBL" id="QRAO01000001">
    <property type="protein sequence ID" value="RDK88556.1"/>
    <property type="molecule type" value="Genomic_DNA"/>
</dbReference>
<dbReference type="OrthoDB" id="849114at2"/>
<sequence length="254" mass="28720">MNKALIVATFTFLLFSCKGTKTTTSNAEDLALKNIVSSHDAAMPDFNTLAARMYVVYEDDKKQQGITVSLRMEKDKIIWMKASILGITLAKAKITPTRVSYYETVGNTYFDGDFSLLSDWLGTEIDFKKAQAILLGQSIFPIENGQYTSNVQGDKYKLQPKTQPYNFIHSLLMLSNNFRIASETLSQPSDERILTIMYDDYQTIEGSLYPTQINVMASEKDSKTTINLTYRKIEPNVSINFPFTIPDGYSEIQL</sequence>
<evidence type="ECO:0000313" key="2">
    <source>
        <dbReference type="Proteomes" id="UP000255317"/>
    </source>
</evidence>
<keyword evidence="2" id="KW-1185">Reference proteome</keyword>
<protein>
    <submittedName>
        <fullName evidence="1">Uncharacterized protein DUF4292</fullName>
    </submittedName>
</protein>
<dbReference type="PROSITE" id="PS51257">
    <property type="entry name" value="PROKAR_LIPOPROTEIN"/>
    <property type="match status" value="1"/>
</dbReference>
<evidence type="ECO:0000313" key="1">
    <source>
        <dbReference type="EMBL" id="RDK88556.1"/>
    </source>
</evidence>